<accession>A0ABS1YBJ8</accession>
<feature type="transmembrane region" description="Helical" evidence="1">
    <location>
        <begin position="137"/>
        <end position="157"/>
    </location>
</feature>
<protein>
    <recommendedName>
        <fullName evidence="4">Integral membrane protein</fullName>
    </recommendedName>
</protein>
<proteinExistence type="predicted"/>
<feature type="transmembrane region" description="Helical" evidence="1">
    <location>
        <begin position="67"/>
        <end position="89"/>
    </location>
</feature>
<keyword evidence="1" id="KW-0472">Membrane</keyword>
<keyword evidence="1" id="KW-1133">Transmembrane helix</keyword>
<dbReference type="Proteomes" id="UP000622245">
    <property type="component" value="Unassembled WGS sequence"/>
</dbReference>
<evidence type="ECO:0000313" key="2">
    <source>
        <dbReference type="EMBL" id="MBM0274775.1"/>
    </source>
</evidence>
<reference evidence="2 3" key="1">
    <citation type="submission" date="2021-01" db="EMBL/GenBank/DDBJ databases">
        <title>Draft genome sequence of Micromonospora sp. strain STR1s_6.</title>
        <authorList>
            <person name="Karlyshev A."/>
            <person name="Jawad R."/>
        </authorList>
    </citation>
    <scope>NUCLEOTIDE SEQUENCE [LARGE SCALE GENOMIC DNA]</scope>
    <source>
        <strain evidence="2 3">STR1S-6</strain>
    </source>
</reference>
<feature type="transmembrane region" description="Helical" evidence="1">
    <location>
        <begin position="189"/>
        <end position="208"/>
    </location>
</feature>
<feature type="transmembrane region" description="Helical" evidence="1">
    <location>
        <begin position="163"/>
        <end position="182"/>
    </location>
</feature>
<feature type="transmembrane region" description="Helical" evidence="1">
    <location>
        <begin position="250"/>
        <end position="270"/>
    </location>
</feature>
<name>A0ABS1YBJ8_9ACTN</name>
<keyword evidence="3" id="KW-1185">Reference proteome</keyword>
<sequence length="333" mass="34404">MSDLEGRYRLLLRLYPGDYRRVRGEEILGTYLDLANLNRRWPSVADAADLLAGAVRERLRAAGASDLIPGVRLAAALAFVTATGLAGLWAGAEQITANGDRSVPTFGPFATIGIVVWVAWLLVAAVDAVAGVRWTRLAIVLALVLTAAVVPVADLVGMPRPRLFHLVPQATLGLLALALLAHRPRWQRIVTLPTALGVGLSISASLAGRGAFSYRWDDGGILLTYTGVALLAVAVLTAAVLSLRGDARGLWATLVLLIPIGLLSLGPLSALTSDLVGANYPALPVIAGTAVAVVLGSAGSLAVAVAACRRGTTRGPLGDPEAAPATSCPTCGR</sequence>
<feature type="transmembrane region" description="Helical" evidence="1">
    <location>
        <begin position="220"/>
        <end position="243"/>
    </location>
</feature>
<keyword evidence="1" id="KW-0812">Transmembrane</keyword>
<dbReference type="RefSeq" id="WP_203147186.1">
    <property type="nucleotide sequence ID" value="NZ_JAEVHL010000012.1"/>
</dbReference>
<feature type="transmembrane region" description="Helical" evidence="1">
    <location>
        <begin position="109"/>
        <end position="130"/>
    </location>
</feature>
<comment type="caution">
    <text evidence="2">The sequence shown here is derived from an EMBL/GenBank/DDBJ whole genome shotgun (WGS) entry which is preliminary data.</text>
</comment>
<evidence type="ECO:0000256" key="1">
    <source>
        <dbReference type="SAM" id="Phobius"/>
    </source>
</evidence>
<dbReference type="EMBL" id="JAEVHL010000012">
    <property type="protein sequence ID" value="MBM0274775.1"/>
    <property type="molecule type" value="Genomic_DNA"/>
</dbReference>
<evidence type="ECO:0000313" key="3">
    <source>
        <dbReference type="Proteomes" id="UP000622245"/>
    </source>
</evidence>
<feature type="transmembrane region" description="Helical" evidence="1">
    <location>
        <begin position="282"/>
        <end position="307"/>
    </location>
</feature>
<organism evidence="2 3">
    <name type="scientific">Micromonospora tarensis</name>
    <dbReference type="NCBI Taxonomy" id="2806100"/>
    <lineage>
        <taxon>Bacteria</taxon>
        <taxon>Bacillati</taxon>
        <taxon>Actinomycetota</taxon>
        <taxon>Actinomycetes</taxon>
        <taxon>Micromonosporales</taxon>
        <taxon>Micromonosporaceae</taxon>
        <taxon>Micromonospora</taxon>
    </lineage>
</organism>
<gene>
    <name evidence="2" type="ORF">JM949_04590</name>
</gene>
<evidence type="ECO:0008006" key="4">
    <source>
        <dbReference type="Google" id="ProtNLM"/>
    </source>
</evidence>